<evidence type="ECO:0000313" key="2">
    <source>
        <dbReference type="EMBL" id="MFD1706058.1"/>
    </source>
</evidence>
<reference evidence="3" key="1">
    <citation type="journal article" date="2019" name="Int. J. Syst. Evol. Microbiol.">
        <title>The Global Catalogue of Microorganisms (GCM) 10K type strain sequencing project: providing services to taxonomists for standard genome sequencing and annotation.</title>
        <authorList>
            <consortium name="The Broad Institute Genomics Platform"/>
            <consortium name="The Broad Institute Genome Sequencing Center for Infectious Disease"/>
            <person name="Wu L."/>
            <person name="Ma J."/>
        </authorList>
    </citation>
    <scope>NUCLEOTIDE SEQUENCE [LARGE SCALE GENOMIC DNA]</scope>
    <source>
        <strain evidence="3">CGMCC 1.12295</strain>
    </source>
</reference>
<feature type="transmembrane region" description="Helical" evidence="1">
    <location>
        <begin position="7"/>
        <end position="27"/>
    </location>
</feature>
<keyword evidence="3" id="KW-1185">Reference proteome</keyword>
<dbReference type="Pfam" id="PF04070">
    <property type="entry name" value="DUF378"/>
    <property type="match status" value="1"/>
</dbReference>
<dbReference type="EMBL" id="JBHUEO010000008">
    <property type="protein sequence ID" value="MFD1706058.1"/>
    <property type="molecule type" value="Genomic_DNA"/>
</dbReference>
<keyword evidence="1" id="KW-1133">Transmembrane helix</keyword>
<keyword evidence="1" id="KW-0812">Transmembrane</keyword>
<organism evidence="2 3">
    <name type="scientific">Siminovitchia sediminis</name>
    <dbReference type="NCBI Taxonomy" id="1274353"/>
    <lineage>
        <taxon>Bacteria</taxon>
        <taxon>Bacillati</taxon>
        <taxon>Bacillota</taxon>
        <taxon>Bacilli</taxon>
        <taxon>Bacillales</taxon>
        <taxon>Bacillaceae</taxon>
        <taxon>Siminovitchia</taxon>
    </lineage>
</organism>
<keyword evidence="1" id="KW-0472">Membrane</keyword>
<dbReference type="RefSeq" id="WP_380772622.1">
    <property type="nucleotide sequence ID" value="NZ_JBHUEO010000008.1"/>
</dbReference>
<protein>
    <submittedName>
        <fullName evidence="2">DUF378 domain-containing protein</fullName>
    </submittedName>
</protein>
<dbReference type="PANTHER" id="PTHR37304:SF1">
    <property type="entry name" value="MEMBRANE PROTEIN"/>
    <property type="match status" value="1"/>
</dbReference>
<proteinExistence type="predicted"/>
<accession>A0ABW4KG29</accession>
<dbReference type="PANTHER" id="PTHR37304">
    <property type="entry name" value="MEMBRANE PROTEIN-RELATED"/>
    <property type="match status" value="1"/>
</dbReference>
<evidence type="ECO:0000313" key="3">
    <source>
        <dbReference type="Proteomes" id="UP001597301"/>
    </source>
</evidence>
<dbReference type="InterPro" id="IPR007211">
    <property type="entry name" value="DUF378"/>
</dbReference>
<sequence>MNTLRRIALALTIIGAINWGLIGLFNFNLVAALFGEGGLARLIYSLVGLSGLICLSYFFEQKTAENNNQFTSPVQDETELRPNYATEFAEEPDLDLAYNPSREEYDKEKE</sequence>
<name>A0ABW4KG29_9BACI</name>
<gene>
    <name evidence="2" type="ORF">ACFSCZ_04720</name>
</gene>
<comment type="caution">
    <text evidence="2">The sequence shown here is derived from an EMBL/GenBank/DDBJ whole genome shotgun (WGS) entry which is preliminary data.</text>
</comment>
<dbReference type="Proteomes" id="UP001597301">
    <property type="component" value="Unassembled WGS sequence"/>
</dbReference>
<feature type="transmembrane region" description="Helical" evidence="1">
    <location>
        <begin position="39"/>
        <end position="59"/>
    </location>
</feature>
<evidence type="ECO:0000256" key="1">
    <source>
        <dbReference type="SAM" id="Phobius"/>
    </source>
</evidence>